<proteinExistence type="predicted"/>
<organism evidence="1">
    <name type="scientific">hydrothermal vent metagenome</name>
    <dbReference type="NCBI Taxonomy" id="652676"/>
    <lineage>
        <taxon>unclassified sequences</taxon>
        <taxon>metagenomes</taxon>
        <taxon>ecological metagenomes</taxon>
    </lineage>
</organism>
<dbReference type="InterPro" id="IPR029060">
    <property type="entry name" value="PIN-like_dom_sf"/>
</dbReference>
<name>A0A1W1C1K7_9ZZZZ</name>
<protein>
    <submittedName>
        <fullName evidence="1">Uncharacterized protein</fullName>
    </submittedName>
</protein>
<gene>
    <name evidence="1" type="ORF">MNB_SV-13-337</name>
</gene>
<evidence type="ECO:0000313" key="1">
    <source>
        <dbReference type="EMBL" id="SFV59728.1"/>
    </source>
</evidence>
<sequence>MIFVYTCIIIDYINGKLEIYESKKPTLYLNSIVENEILMGVKNKRDLATSNKKISEFPMFNIDQDIMDIYRK</sequence>
<dbReference type="EMBL" id="FPHM01000059">
    <property type="protein sequence ID" value="SFV59728.1"/>
    <property type="molecule type" value="Genomic_DNA"/>
</dbReference>
<dbReference type="AlphaFoldDB" id="A0A1W1C1K7"/>
<accession>A0A1W1C1K7</accession>
<reference evidence="1" key="1">
    <citation type="submission" date="2016-10" db="EMBL/GenBank/DDBJ databases">
        <authorList>
            <person name="de Groot N.N."/>
        </authorList>
    </citation>
    <scope>NUCLEOTIDE SEQUENCE</scope>
</reference>
<dbReference type="SUPFAM" id="SSF88723">
    <property type="entry name" value="PIN domain-like"/>
    <property type="match status" value="1"/>
</dbReference>